<dbReference type="PROSITE" id="PS50966">
    <property type="entry name" value="ZF_SWIM"/>
    <property type="match status" value="1"/>
</dbReference>
<dbReference type="RefSeq" id="WP_119764087.1">
    <property type="nucleotide sequence ID" value="NZ_QYUJ01000014.1"/>
</dbReference>
<protein>
    <submittedName>
        <fullName evidence="4">SWIM zinc finger domain-containing protein</fullName>
    </submittedName>
</protein>
<accession>A0A418V7Y1</accession>
<sequence length="570" mass="63762">MSHVLSEQAARDWVEAREWKKGEPYVRGLTHLSVRPGEAAQEYRAQAHGQEAYRVSVRVGPGRIGQAQVQSAACSCPVGAGGGCKHVAALLNRLSNDPGAFVELPALEAVLDDLDAPALRRLVGRMLAKAPELETLLYAQVGQTLPADNFAPRIAAAFHSMAASYDHTEQWDSEDGPDTEAIEALLAELERRREGLTDLSEDEAAALTRAYLAVLDGVDSFYEQNDIDYGLDDVQEEGLLGLYDLFVNADLEGDLREDALEAVRNEIASHRADFGRDEFFDFYSVLHQDERRSVYDLIETLSRQSASYRRRTYLNVLIELRGGEPTEADTEALLRADHDPTPLILFLLERGRVGEALQALPKRRVPFATLRPAFEKAAALGQLEEAALRVESWEKRDALLWLHDLYRETGRGAQAYRMAQVQSQQNPHAEWFSRLKKQSPDWEKDRAAVIKALWKSEAQRDELLKLVVAEHLTEQAFDLVKNEKRDAGRLLRVSRMPELDAQRAALLLIRAGQQLIAPRQRHAYAQAAGVLKELIPRVGQDEAKVLVATHFPERQKLPALRDELGKAGLL</sequence>
<keyword evidence="1" id="KW-0863">Zinc-finger</keyword>
<keyword evidence="1" id="KW-0479">Metal-binding</keyword>
<dbReference type="Proteomes" id="UP000286287">
    <property type="component" value="Unassembled WGS sequence"/>
</dbReference>
<dbReference type="Pfam" id="PF04434">
    <property type="entry name" value="SWIM"/>
    <property type="match status" value="1"/>
</dbReference>
<feature type="domain" description="SWIM-type" evidence="3">
    <location>
        <begin position="53"/>
        <end position="95"/>
    </location>
</feature>
<gene>
    <name evidence="4" type="ORF">D3875_12160</name>
</gene>
<evidence type="ECO:0000256" key="2">
    <source>
        <dbReference type="SAM" id="Coils"/>
    </source>
</evidence>
<evidence type="ECO:0000313" key="4">
    <source>
        <dbReference type="EMBL" id="RJF72195.1"/>
    </source>
</evidence>
<dbReference type="OrthoDB" id="53693at2"/>
<dbReference type="InterPro" id="IPR007527">
    <property type="entry name" value="Znf_SWIM"/>
</dbReference>
<keyword evidence="5" id="KW-1185">Reference proteome</keyword>
<evidence type="ECO:0000256" key="1">
    <source>
        <dbReference type="PROSITE-ProRule" id="PRU00325"/>
    </source>
</evidence>
<reference evidence="4 5" key="1">
    <citation type="submission" date="2018-09" db="EMBL/GenBank/DDBJ databases">
        <authorList>
            <person name="Zhu H."/>
        </authorList>
    </citation>
    <scope>NUCLEOTIDE SEQUENCE [LARGE SCALE GENOMIC DNA]</scope>
    <source>
        <strain evidence="4 5">K2S05-167</strain>
    </source>
</reference>
<proteinExistence type="predicted"/>
<dbReference type="GO" id="GO:0008270">
    <property type="term" value="F:zinc ion binding"/>
    <property type="evidence" value="ECO:0007669"/>
    <property type="project" value="UniProtKB-KW"/>
</dbReference>
<name>A0A418V7Y1_9DEIO</name>
<evidence type="ECO:0000259" key="3">
    <source>
        <dbReference type="PROSITE" id="PS50966"/>
    </source>
</evidence>
<evidence type="ECO:0000313" key="5">
    <source>
        <dbReference type="Proteomes" id="UP000286287"/>
    </source>
</evidence>
<keyword evidence="2" id="KW-0175">Coiled coil</keyword>
<feature type="coiled-coil region" evidence="2">
    <location>
        <begin position="179"/>
        <end position="206"/>
    </location>
</feature>
<comment type="caution">
    <text evidence="4">The sequence shown here is derived from an EMBL/GenBank/DDBJ whole genome shotgun (WGS) entry which is preliminary data.</text>
</comment>
<organism evidence="4 5">
    <name type="scientific">Deinococcus cavernae</name>
    <dbReference type="NCBI Taxonomy" id="2320857"/>
    <lineage>
        <taxon>Bacteria</taxon>
        <taxon>Thermotogati</taxon>
        <taxon>Deinococcota</taxon>
        <taxon>Deinococci</taxon>
        <taxon>Deinococcales</taxon>
        <taxon>Deinococcaceae</taxon>
        <taxon>Deinococcus</taxon>
    </lineage>
</organism>
<dbReference type="EMBL" id="QYUJ01000014">
    <property type="protein sequence ID" value="RJF72195.1"/>
    <property type="molecule type" value="Genomic_DNA"/>
</dbReference>
<dbReference type="AlphaFoldDB" id="A0A418V7Y1"/>
<keyword evidence="1" id="KW-0862">Zinc</keyword>